<dbReference type="InterPro" id="IPR056302">
    <property type="entry name" value="CHD1-2/Hrp3_HTH"/>
</dbReference>
<dbReference type="GO" id="GO:0000785">
    <property type="term" value="C:chromatin"/>
    <property type="evidence" value="ECO:0007669"/>
    <property type="project" value="TreeGrafter"/>
</dbReference>
<gene>
    <name evidence="6" type="ORF">PXEA_LOCUS22651</name>
</gene>
<dbReference type="GO" id="GO:0016887">
    <property type="term" value="F:ATP hydrolysis activity"/>
    <property type="evidence" value="ECO:0007669"/>
    <property type="project" value="TreeGrafter"/>
</dbReference>
<dbReference type="EMBL" id="CAAALY010101235">
    <property type="protein sequence ID" value="VEL29211.1"/>
    <property type="molecule type" value="Genomic_DNA"/>
</dbReference>
<evidence type="ECO:0000313" key="7">
    <source>
        <dbReference type="Proteomes" id="UP000784294"/>
    </source>
</evidence>
<feature type="domain" description="CDH1/2 SANT-Helical linker 1" evidence="4">
    <location>
        <begin position="141"/>
        <end position="231"/>
    </location>
</feature>
<evidence type="ECO:0000256" key="1">
    <source>
        <dbReference type="ARBA" id="ARBA00023125"/>
    </source>
</evidence>
<keyword evidence="2" id="KW-0539">Nucleus</keyword>
<dbReference type="PANTHER" id="PTHR45623:SF14">
    <property type="entry name" value="CHROMODOMAIN-HELICASE-DNA-BINDING PROTEIN 1"/>
    <property type="match status" value="1"/>
</dbReference>
<proteinExistence type="predicted"/>
<name>A0A448X6D5_9PLAT</name>
<dbReference type="PANTHER" id="PTHR45623">
    <property type="entry name" value="CHROMODOMAIN-HELICASE-DNA-BINDING PROTEIN 3-RELATED-RELATED"/>
    <property type="match status" value="1"/>
</dbReference>
<feature type="domain" description="ATP-dependent helicase CHD1-2/hrp3 HTH" evidence="5">
    <location>
        <begin position="257"/>
        <end position="338"/>
    </location>
</feature>
<protein>
    <submittedName>
        <fullName evidence="6">Uncharacterized protein</fullName>
    </submittedName>
</protein>
<dbReference type="AlphaFoldDB" id="A0A448X6D5"/>
<dbReference type="GO" id="GO:0034728">
    <property type="term" value="P:nucleosome organization"/>
    <property type="evidence" value="ECO:0007669"/>
    <property type="project" value="TreeGrafter"/>
</dbReference>
<dbReference type="GO" id="GO:0003677">
    <property type="term" value="F:DNA binding"/>
    <property type="evidence" value="ECO:0007669"/>
    <property type="project" value="UniProtKB-KW"/>
</dbReference>
<sequence length="432" mass="47932">KANDDESNADPDVDIDDILRRAETRDTDAVAGTCNPASTLLSSFKVVTLDNLEQDEEKVIVDPLMRPSTGTNQAKLWDQIIPSEFRDKVSNERTKQELLDLELGPRRRKQVKAFQAGVEGDTSSSSDNDSRHSDTCLNTKLTDKEIRALVRAVRRFARPLERIEAIATEAELPDKTEREVREVVDAVLKGCRAAMESSLTLAEKNGFNDMSGKSCASGGKGPVFLFGRVAVAAKPLLQSLQDLEVLHQCLPSTNKESRINYQLPFVPKPVSWSCHWDSHDDVRLLAGVYEHGYDNWEAIKLDSDLGLGAKLLPVSSTEKPQANHVRTRVDYLLKVLSKDHAGEVSRAHAGCASGRKSRVADDVKPIERHKRKSDQFTYTHKPRNDRDSYCVGVKPKSAEFIDSEDSSTSSDNLALIGTMSQPTSYHSTTKNE</sequence>
<dbReference type="GO" id="GO:0140658">
    <property type="term" value="F:ATP-dependent chromatin remodeler activity"/>
    <property type="evidence" value="ECO:0007669"/>
    <property type="project" value="TreeGrafter"/>
</dbReference>
<evidence type="ECO:0000259" key="4">
    <source>
        <dbReference type="Pfam" id="PF18375"/>
    </source>
</evidence>
<evidence type="ECO:0000256" key="3">
    <source>
        <dbReference type="SAM" id="MobiDB-lite"/>
    </source>
</evidence>
<feature type="region of interest" description="Disordered" evidence="3">
    <location>
        <begin position="368"/>
        <end position="432"/>
    </location>
</feature>
<dbReference type="Gene3D" id="1.10.10.60">
    <property type="entry name" value="Homeodomain-like"/>
    <property type="match status" value="1"/>
</dbReference>
<feature type="compositionally biased region" description="Polar residues" evidence="3">
    <location>
        <begin position="406"/>
        <end position="432"/>
    </location>
</feature>
<feature type="region of interest" description="Disordered" evidence="3">
    <location>
        <begin position="110"/>
        <end position="136"/>
    </location>
</feature>
<dbReference type="GO" id="GO:0003682">
    <property type="term" value="F:chromatin binding"/>
    <property type="evidence" value="ECO:0007669"/>
    <property type="project" value="TreeGrafter"/>
</dbReference>
<dbReference type="GO" id="GO:0005634">
    <property type="term" value="C:nucleus"/>
    <property type="evidence" value="ECO:0007669"/>
    <property type="project" value="TreeGrafter"/>
</dbReference>
<reference evidence="6" key="1">
    <citation type="submission" date="2018-11" db="EMBL/GenBank/DDBJ databases">
        <authorList>
            <consortium name="Pathogen Informatics"/>
        </authorList>
    </citation>
    <scope>NUCLEOTIDE SEQUENCE</scope>
</reference>
<keyword evidence="1" id="KW-0238">DNA-binding</keyword>
<evidence type="ECO:0000256" key="2">
    <source>
        <dbReference type="ARBA" id="ARBA00023242"/>
    </source>
</evidence>
<organism evidence="6 7">
    <name type="scientific">Protopolystoma xenopodis</name>
    <dbReference type="NCBI Taxonomy" id="117903"/>
    <lineage>
        <taxon>Eukaryota</taxon>
        <taxon>Metazoa</taxon>
        <taxon>Spiralia</taxon>
        <taxon>Lophotrochozoa</taxon>
        <taxon>Platyhelminthes</taxon>
        <taxon>Monogenea</taxon>
        <taxon>Polyopisthocotylea</taxon>
        <taxon>Polystomatidea</taxon>
        <taxon>Polystomatidae</taxon>
        <taxon>Protopolystoma</taxon>
    </lineage>
</organism>
<evidence type="ECO:0000259" key="5">
    <source>
        <dbReference type="Pfam" id="PF23588"/>
    </source>
</evidence>
<feature type="non-terminal residue" evidence="6">
    <location>
        <position position="432"/>
    </location>
</feature>
<dbReference type="Pfam" id="PF23588">
    <property type="entry name" value="HTH_CHD1_Hrp3"/>
    <property type="match status" value="1"/>
</dbReference>
<dbReference type="InterPro" id="IPR040793">
    <property type="entry name" value="CDH1_2_SANT_HL1"/>
</dbReference>
<feature type="non-terminal residue" evidence="6">
    <location>
        <position position="1"/>
    </location>
</feature>
<dbReference type="Pfam" id="PF18375">
    <property type="entry name" value="CDH1_2_SANT_HL1"/>
    <property type="match status" value="1"/>
</dbReference>
<accession>A0A448X6D5</accession>
<dbReference type="Proteomes" id="UP000784294">
    <property type="component" value="Unassembled WGS sequence"/>
</dbReference>
<comment type="caution">
    <text evidence="6">The sequence shown here is derived from an EMBL/GenBank/DDBJ whole genome shotgun (WGS) entry which is preliminary data.</text>
</comment>
<keyword evidence="7" id="KW-1185">Reference proteome</keyword>
<evidence type="ECO:0000313" key="6">
    <source>
        <dbReference type="EMBL" id="VEL29211.1"/>
    </source>
</evidence>
<dbReference type="GO" id="GO:0042393">
    <property type="term" value="F:histone binding"/>
    <property type="evidence" value="ECO:0007669"/>
    <property type="project" value="TreeGrafter"/>
</dbReference>
<dbReference type="OrthoDB" id="5857104at2759"/>
<dbReference type="Gene3D" id="6.10.140.1440">
    <property type="match status" value="1"/>
</dbReference>